<accession>A0ACA9TJV0</accession>
<evidence type="ECO:0000313" key="1">
    <source>
        <dbReference type="EMBL" id="CAG9941200.1"/>
    </source>
</evidence>
<name>A0ACA9TJV0_BIOOC</name>
<proteinExistence type="predicted"/>
<protein>
    <submittedName>
        <fullName evidence="1">Uncharacterized protein</fullName>
    </submittedName>
</protein>
<gene>
    <name evidence="1" type="ORF">CRV2_00002626</name>
</gene>
<keyword evidence="2" id="KW-1185">Reference proteome</keyword>
<sequence>MSSRILSLPHDVLLLLAGHLYGLEDFSNLCLTCKEMRSILADALPNTILRIAVRQSHFSPFPSSYLLVAATARELGNWARKSTTNEETLATAFQGGFEGLLGLALRQCSLTMSQLRELQTIQYSIVNPVTNASASQQWRAIPDFWSGGASDAASISADASDSFFHIAVYGELFSPDIETYLNGNQTLPAQ</sequence>
<reference evidence="1" key="2">
    <citation type="submission" date="2021-10" db="EMBL/GenBank/DDBJ databases">
        <authorList>
            <person name="Piombo E."/>
        </authorList>
    </citation>
    <scope>NUCLEOTIDE SEQUENCE</scope>
</reference>
<dbReference type="EMBL" id="CADEHS020000005">
    <property type="protein sequence ID" value="CAG9941200.1"/>
    <property type="molecule type" value="Genomic_DNA"/>
</dbReference>
<evidence type="ECO:0000313" key="2">
    <source>
        <dbReference type="Proteomes" id="UP000836387"/>
    </source>
</evidence>
<organism evidence="1 2">
    <name type="scientific">Clonostachys rosea f. rosea IK726</name>
    <dbReference type="NCBI Taxonomy" id="1349383"/>
    <lineage>
        <taxon>Eukaryota</taxon>
        <taxon>Fungi</taxon>
        <taxon>Dikarya</taxon>
        <taxon>Ascomycota</taxon>
        <taxon>Pezizomycotina</taxon>
        <taxon>Sordariomycetes</taxon>
        <taxon>Hypocreomycetidae</taxon>
        <taxon>Hypocreales</taxon>
        <taxon>Bionectriaceae</taxon>
        <taxon>Clonostachys</taxon>
    </lineage>
</organism>
<comment type="caution">
    <text evidence="1">The sequence shown here is derived from an EMBL/GenBank/DDBJ whole genome shotgun (WGS) entry which is preliminary data.</text>
</comment>
<reference evidence="1" key="1">
    <citation type="submission" date="2020-04" db="EMBL/GenBank/DDBJ databases">
        <authorList>
            <person name="Broberg M."/>
        </authorList>
    </citation>
    <scope>NUCLEOTIDE SEQUENCE</scope>
</reference>
<dbReference type="Proteomes" id="UP000836387">
    <property type="component" value="Unassembled WGS sequence"/>
</dbReference>